<evidence type="ECO:0000259" key="7">
    <source>
        <dbReference type="Pfam" id="PF04349"/>
    </source>
</evidence>
<dbReference type="Gene3D" id="2.60.40.10">
    <property type="entry name" value="Immunoglobulins"/>
    <property type="match status" value="1"/>
</dbReference>
<evidence type="ECO:0000313" key="9">
    <source>
        <dbReference type="Proteomes" id="UP000183812"/>
    </source>
</evidence>
<evidence type="ECO:0000256" key="6">
    <source>
        <dbReference type="SAM" id="SignalP"/>
    </source>
</evidence>
<accession>A0A1G7CNY9</accession>
<organism evidence="8 9">
    <name type="scientific">Rhodobacter capsulatus</name>
    <name type="common">Rhodopseudomonas capsulata</name>
    <dbReference type="NCBI Taxonomy" id="1061"/>
    <lineage>
        <taxon>Bacteria</taxon>
        <taxon>Pseudomonadati</taxon>
        <taxon>Pseudomonadota</taxon>
        <taxon>Alphaproteobacteria</taxon>
        <taxon>Rhodobacterales</taxon>
        <taxon>Rhodobacter group</taxon>
        <taxon>Rhodobacter</taxon>
    </lineage>
</organism>
<keyword evidence="5" id="KW-0574">Periplasm</keyword>
<feature type="signal peptide" evidence="6">
    <location>
        <begin position="1"/>
        <end position="24"/>
    </location>
</feature>
<dbReference type="InterPro" id="IPR014718">
    <property type="entry name" value="GH-type_carb-bd"/>
</dbReference>
<dbReference type="Pfam" id="PF04349">
    <property type="entry name" value="MdoG"/>
    <property type="match status" value="1"/>
</dbReference>
<dbReference type="AlphaFoldDB" id="A0A1G7CNY9"/>
<comment type="pathway">
    <text evidence="2">Glycan metabolism; osmoregulated periplasmic glucan (OPG) biosynthesis.</text>
</comment>
<dbReference type="InterPro" id="IPR011013">
    <property type="entry name" value="Gal_mutarotase_sf_dom"/>
</dbReference>
<evidence type="ECO:0000256" key="3">
    <source>
        <dbReference type="ARBA" id="ARBA00009284"/>
    </source>
</evidence>
<evidence type="ECO:0000256" key="2">
    <source>
        <dbReference type="ARBA" id="ARBA00005001"/>
    </source>
</evidence>
<dbReference type="GO" id="GO:0030246">
    <property type="term" value="F:carbohydrate binding"/>
    <property type="evidence" value="ECO:0007669"/>
    <property type="project" value="InterPro"/>
</dbReference>
<evidence type="ECO:0000256" key="5">
    <source>
        <dbReference type="ARBA" id="ARBA00022764"/>
    </source>
</evidence>
<reference evidence="8 9" key="1">
    <citation type="submission" date="2016-10" db="EMBL/GenBank/DDBJ databases">
        <authorList>
            <person name="de Groot N.N."/>
        </authorList>
    </citation>
    <scope>NUCLEOTIDE SEQUENCE [LARGE SCALE GENOMIC DNA]</scope>
    <source>
        <strain evidence="9">DSM 938 / 37b4</strain>
    </source>
</reference>
<evidence type="ECO:0000313" key="8">
    <source>
        <dbReference type="EMBL" id="SDE41068.1"/>
    </source>
</evidence>
<feature type="chain" id="PRO_5010208817" evidence="6">
    <location>
        <begin position="25"/>
        <end position="528"/>
    </location>
</feature>
<dbReference type="RefSeq" id="WP_074552550.1">
    <property type="nucleotide sequence ID" value="NZ_CP119563.1"/>
</dbReference>
<dbReference type="InterPro" id="IPR014438">
    <property type="entry name" value="Glucan_biosyn_MdoG/MdoD"/>
</dbReference>
<dbReference type="InterPro" id="IPR014756">
    <property type="entry name" value="Ig_E-set"/>
</dbReference>
<dbReference type="OrthoDB" id="9777817at2"/>
<comment type="subcellular location">
    <subcellularLocation>
        <location evidence="1">Periplasm</location>
    </subcellularLocation>
</comment>
<dbReference type="SUPFAM" id="SSF81296">
    <property type="entry name" value="E set domains"/>
    <property type="match status" value="1"/>
</dbReference>
<dbReference type="Proteomes" id="UP000183812">
    <property type="component" value="Unassembled WGS sequence"/>
</dbReference>
<dbReference type="UniPathway" id="UPA00637"/>
<gene>
    <name evidence="8" type="ORF">SAMN04244550_00334</name>
</gene>
<dbReference type="SUPFAM" id="SSF74650">
    <property type="entry name" value="Galactose mutarotase-like"/>
    <property type="match status" value="1"/>
</dbReference>
<evidence type="ECO:0000256" key="4">
    <source>
        <dbReference type="ARBA" id="ARBA00022729"/>
    </source>
</evidence>
<protein>
    <submittedName>
        <fullName evidence="8">Glucans biosynthesis protein</fullName>
    </submittedName>
</protein>
<name>A0A1G7CNY9_RHOCA</name>
<dbReference type="GO" id="GO:0030288">
    <property type="term" value="C:outer membrane-bounded periplasmic space"/>
    <property type="evidence" value="ECO:0007669"/>
    <property type="project" value="TreeGrafter"/>
</dbReference>
<dbReference type="PANTHER" id="PTHR30504">
    <property type="entry name" value="GLUCANS BIOSYNTHESIS PROTEIN"/>
    <property type="match status" value="1"/>
</dbReference>
<feature type="domain" description="Glucan biosynthesis periplasmic MdoG C-terminal" evidence="7">
    <location>
        <begin position="43"/>
        <end position="516"/>
    </location>
</feature>
<dbReference type="PIRSF" id="PIRSF006281">
    <property type="entry name" value="MdoG"/>
    <property type="match status" value="1"/>
</dbReference>
<keyword evidence="4 6" id="KW-0732">Signal</keyword>
<dbReference type="Gene3D" id="2.70.98.10">
    <property type="match status" value="1"/>
</dbReference>
<dbReference type="InterPro" id="IPR007444">
    <property type="entry name" value="Glucan_biosyn_MdoG_C"/>
</dbReference>
<sequence>MTLRPLLLAATAALALLAPVAAPAETAAPTATGGPTLAAPVPFSLDALAARAAAIARAPYVPAPPRQPAVLERIDYDAHWKIRYRKDKTLQLGAVPEPVPVQFFHLGTYFRQPVRMFAVTNGQARELVYAPDLFDMPKDSPARDLAADAGFAGFRILRPDLSGDWISFLGATYFRTEGALGQFGLSARAIAVDTGLPSGEEFPRFTEIYLEEGSGGQAIVTALVEGRSLAGVWRMAITNTPGRGQVMAVESRIYLRKPVARLGLAPLTSMFWYSETNRWHALDWRPEVHDSDGLLIAPASGTPVWRALDTPGDIVTTRFAGPAPKGFGLVQRDREFEHYQDDGVWYERRPTVWVEPASDWGRGAVTLVELPTHDEIYDNIVAFWTPETLPAPGQELRFDYTLHWVDQVPRQGDLAQVVASRIGMGGNPGQSRPRDQIKVVLDFEGPALAGLGEADGVTPAITAPKGVEIVNPFAHPIRGSTRWRLVFDVKSPPGTGTVDLLAGLSRGGRALSETWAAPLHPGRIEALR</sequence>
<dbReference type="GO" id="GO:0003824">
    <property type="term" value="F:catalytic activity"/>
    <property type="evidence" value="ECO:0007669"/>
    <property type="project" value="InterPro"/>
</dbReference>
<dbReference type="InterPro" id="IPR013783">
    <property type="entry name" value="Ig-like_fold"/>
</dbReference>
<proteinExistence type="inferred from homology"/>
<evidence type="ECO:0000256" key="1">
    <source>
        <dbReference type="ARBA" id="ARBA00004418"/>
    </source>
</evidence>
<comment type="similarity">
    <text evidence="3">Belongs to the OpgD/OpgG family.</text>
</comment>
<dbReference type="GO" id="GO:0051274">
    <property type="term" value="P:beta-glucan biosynthetic process"/>
    <property type="evidence" value="ECO:0007669"/>
    <property type="project" value="TreeGrafter"/>
</dbReference>
<dbReference type="PANTHER" id="PTHR30504:SF3">
    <property type="entry name" value="GLUCANS BIOSYNTHESIS PROTEIN D"/>
    <property type="match status" value="1"/>
</dbReference>
<dbReference type="EMBL" id="FNAY01000001">
    <property type="protein sequence ID" value="SDE41068.1"/>
    <property type="molecule type" value="Genomic_DNA"/>
</dbReference>